<comment type="caution">
    <text evidence="1">The sequence shown here is derived from an EMBL/GenBank/DDBJ whole genome shotgun (WGS) entry which is preliminary data.</text>
</comment>
<accession>A0A0V0RK56</accession>
<dbReference type="AlphaFoldDB" id="A0A0V0RK56"/>
<keyword evidence="2" id="KW-1185">Reference proteome</keyword>
<sequence length="81" mass="9064">MLKIVSPGYVTDVALRRDTAVRVILCRREMLKIVYPGYVTDVAPHPLGNTSLGASLHVHCECTVDFMRNLPKQLVKINDTL</sequence>
<reference evidence="1 2" key="1">
    <citation type="submission" date="2015-01" db="EMBL/GenBank/DDBJ databases">
        <title>Evolution of Trichinella species and genotypes.</title>
        <authorList>
            <person name="Korhonen P.K."/>
            <person name="Edoardo P."/>
            <person name="Giuseppe L.R."/>
            <person name="Gasser R.B."/>
        </authorList>
    </citation>
    <scope>NUCLEOTIDE SEQUENCE [LARGE SCALE GENOMIC DNA]</scope>
    <source>
        <strain evidence="1">ISS37</strain>
    </source>
</reference>
<protein>
    <submittedName>
        <fullName evidence="1">Uncharacterized protein</fullName>
    </submittedName>
</protein>
<name>A0A0V0RK56_9BILA</name>
<dbReference type="EMBL" id="JYDL01000150">
    <property type="protein sequence ID" value="KRX14800.1"/>
    <property type="molecule type" value="Genomic_DNA"/>
</dbReference>
<proteinExistence type="predicted"/>
<evidence type="ECO:0000313" key="2">
    <source>
        <dbReference type="Proteomes" id="UP000054630"/>
    </source>
</evidence>
<dbReference type="Proteomes" id="UP000054630">
    <property type="component" value="Unassembled WGS sequence"/>
</dbReference>
<gene>
    <name evidence="1" type="ORF">T07_9109</name>
</gene>
<organism evidence="1 2">
    <name type="scientific">Trichinella nelsoni</name>
    <dbReference type="NCBI Taxonomy" id="6336"/>
    <lineage>
        <taxon>Eukaryota</taxon>
        <taxon>Metazoa</taxon>
        <taxon>Ecdysozoa</taxon>
        <taxon>Nematoda</taxon>
        <taxon>Enoplea</taxon>
        <taxon>Dorylaimia</taxon>
        <taxon>Trichinellida</taxon>
        <taxon>Trichinellidae</taxon>
        <taxon>Trichinella</taxon>
    </lineage>
</organism>
<evidence type="ECO:0000313" key="1">
    <source>
        <dbReference type="EMBL" id="KRX14800.1"/>
    </source>
</evidence>